<evidence type="ECO:0000256" key="2">
    <source>
        <dbReference type="ARBA" id="ARBA00022840"/>
    </source>
</evidence>
<feature type="domain" description="Kinesin motor" evidence="3">
    <location>
        <begin position="31"/>
        <end position="293"/>
    </location>
</feature>
<proteinExistence type="predicted"/>
<evidence type="ECO:0000313" key="4">
    <source>
        <dbReference type="EMBL" id="KAH0506129.1"/>
    </source>
</evidence>
<dbReference type="GO" id="GO:0003777">
    <property type="term" value="F:microtubule motor activity"/>
    <property type="evidence" value="ECO:0007669"/>
    <property type="project" value="InterPro"/>
</dbReference>
<dbReference type="InterPro" id="IPR001752">
    <property type="entry name" value="Kinesin_motor_dom"/>
</dbReference>
<dbReference type="SMART" id="SM00129">
    <property type="entry name" value="KISc"/>
    <property type="match status" value="1"/>
</dbReference>
<keyword evidence="1" id="KW-0547">Nucleotide-binding</keyword>
<dbReference type="GO" id="GO:0005524">
    <property type="term" value="F:ATP binding"/>
    <property type="evidence" value="ECO:0007669"/>
    <property type="project" value="UniProtKB-KW"/>
</dbReference>
<accession>A0A8J6G6U2</accession>
<name>A0A8J6G6U2_MICOH</name>
<evidence type="ECO:0000259" key="3">
    <source>
        <dbReference type="SMART" id="SM00129"/>
    </source>
</evidence>
<dbReference type="InterPro" id="IPR036961">
    <property type="entry name" value="Kinesin_motor_dom_sf"/>
</dbReference>
<dbReference type="SUPFAM" id="SSF52540">
    <property type="entry name" value="P-loop containing nucleoside triphosphate hydrolases"/>
    <property type="match status" value="1"/>
</dbReference>
<keyword evidence="2" id="KW-0067">ATP-binding</keyword>
<dbReference type="Proteomes" id="UP000710432">
    <property type="component" value="Unassembled WGS sequence"/>
</dbReference>
<organism evidence="4 5">
    <name type="scientific">Microtus ochrogaster</name>
    <name type="common">Prairie vole</name>
    <dbReference type="NCBI Taxonomy" id="79684"/>
    <lineage>
        <taxon>Eukaryota</taxon>
        <taxon>Metazoa</taxon>
        <taxon>Chordata</taxon>
        <taxon>Craniata</taxon>
        <taxon>Vertebrata</taxon>
        <taxon>Euteleostomi</taxon>
        <taxon>Mammalia</taxon>
        <taxon>Eutheria</taxon>
        <taxon>Euarchontoglires</taxon>
        <taxon>Glires</taxon>
        <taxon>Rodentia</taxon>
        <taxon>Myomorpha</taxon>
        <taxon>Muroidea</taxon>
        <taxon>Cricetidae</taxon>
        <taxon>Arvicolinae</taxon>
        <taxon>Microtus</taxon>
    </lineage>
</organism>
<dbReference type="GO" id="GO:0008017">
    <property type="term" value="F:microtubule binding"/>
    <property type="evidence" value="ECO:0007669"/>
    <property type="project" value="InterPro"/>
</dbReference>
<dbReference type="AlphaFoldDB" id="A0A8J6G6U2"/>
<dbReference type="Gene3D" id="3.40.850.10">
    <property type="entry name" value="Kinesin motor domain"/>
    <property type="match status" value="1"/>
</dbReference>
<gene>
    <name evidence="4" type="ORF">LTLLF_174305</name>
</gene>
<dbReference type="InterPro" id="IPR027417">
    <property type="entry name" value="P-loop_NTPase"/>
</dbReference>
<protein>
    <submittedName>
        <fullName evidence="4">Kinesin, motor domain containing protein</fullName>
    </submittedName>
</protein>
<evidence type="ECO:0000256" key="1">
    <source>
        <dbReference type="ARBA" id="ARBA00022741"/>
    </source>
</evidence>
<sequence>MESGKVVSTGPTTGQAALCPRGAHTVSLIPPATLIVVVEVEPGQGSGLKENQGPTLKWEGSKNLRLLQPGTLEPQEHCFVFDRVLGPGAAQEAEQELLTQIQPMLSSVGQGYDTALLLRGRETEAPRFVPQVLQKLFEEALPLCSSGPVLCTLSLVQISLSGQTRDLLSPCMEDLPVLNVAPLGLVVKDAREVEVSDARAASELYLKAAGSEGRACSLLTLTMSCPGPETQQVCRGTLRIMQLPGDPDCPLLRVLAGEAAGEEEGSLPWIVSWLLEGNSYSSLLLRLEPQGGEGGVGFFGKLWDLVGLLHVIAQPATALL</sequence>
<dbReference type="EMBL" id="JAATJU010024200">
    <property type="protein sequence ID" value="KAH0506129.1"/>
    <property type="molecule type" value="Genomic_DNA"/>
</dbReference>
<evidence type="ECO:0000313" key="5">
    <source>
        <dbReference type="Proteomes" id="UP000710432"/>
    </source>
</evidence>
<reference evidence="4" key="1">
    <citation type="submission" date="2020-03" db="EMBL/GenBank/DDBJ databases">
        <title>Studies in the Genomics of Life Span.</title>
        <authorList>
            <person name="Glass D."/>
        </authorList>
    </citation>
    <scope>NUCLEOTIDE SEQUENCE</scope>
    <source>
        <strain evidence="4">LTLLF</strain>
        <tissue evidence="4">Muscle</tissue>
    </source>
</reference>
<dbReference type="PANTHER" id="PTHR40710:SF1">
    <property type="entry name" value="RIKEN CDNA E230025N22 GENE"/>
    <property type="match status" value="1"/>
</dbReference>
<comment type="caution">
    <text evidence="4">The sequence shown here is derived from an EMBL/GenBank/DDBJ whole genome shotgun (WGS) entry which is preliminary data.</text>
</comment>
<dbReference type="GO" id="GO:0007018">
    <property type="term" value="P:microtubule-based movement"/>
    <property type="evidence" value="ECO:0007669"/>
    <property type="project" value="InterPro"/>
</dbReference>
<dbReference type="PANTHER" id="PTHR40710">
    <property type="entry name" value="RIKEN CDNA E230025N22 GENE"/>
    <property type="match status" value="1"/>
</dbReference>